<dbReference type="Pfam" id="PF13145">
    <property type="entry name" value="Rotamase_2"/>
    <property type="match status" value="1"/>
</dbReference>
<evidence type="ECO:0000256" key="1">
    <source>
        <dbReference type="ARBA" id="ARBA00000971"/>
    </source>
</evidence>
<keyword evidence="10" id="KW-1185">Reference proteome</keyword>
<evidence type="ECO:0000313" key="10">
    <source>
        <dbReference type="Proteomes" id="UP001161580"/>
    </source>
</evidence>
<dbReference type="EMBL" id="JALDYZ010000005">
    <property type="protein sequence ID" value="MDI7922835.1"/>
    <property type="molecule type" value="Genomic_DNA"/>
</dbReference>
<accession>A0AAE3QG03</accession>
<evidence type="ECO:0000313" key="9">
    <source>
        <dbReference type="EMBL" id="MDI7922835.1"/>
    </source>
</evidence>
<keyword evidence="5" id="KW-0697">Rotamase</keyword>
<dbReference type="InterPro" id="IPR050245">
    <property type="entry name" value="PrsA_foldase"/>
</dbReference>
<dbReference type="Gene3D" id="3.10.50.40">
    <property type="match status" value="1"/>
</dbReference>
<evidence type="ECO:0000256" key="6">
    <source>
        <dbReference type="ARBA" id="ARBA00030642"/>
    </source>
</evidence>
<dbReference type="EC" id="5.2.1.8" evidence="3"/>
<comment type="similarity">
    <text evidence="2">Belongs to the PpiC/parvulin rotamase family.</text>
</comment>
<dbReference type="AlphaFoldDB" id="A0AAE3QG03"/>
<proteinExistence type="inferred from homology"/>
<evidence type="ECO:0000256" key="7">
    <source>
        <dbReference type="ARBA" id="ARBA00031484"/>
    </source>
</evidence>
<evidence type="ECO:0000256" key="5">
    <source>
        <dbReference type="ARBA" id="ARBA00023110"/>
    </source>
</evidence>
<keyword evidence="9" id="KW-0413">Isomerase</keyword>
<organism evidence="9 10">
    <name type="scientific">Ferirhizobium litorale</name>
    <dbReference type="NCBI Taxonomy" id="2927786"/>
    <lineage>
        <taxon>Bacteria</taxon>
        <taxon>Pseudomonadati</taxon>
        <taxon>Pseudomonadota</taxon>
        <taxon>Alphaproteobacteria</taxon>
        <taxon>Hyphomicrobiales</taxon>
        <taxon>Rhizobiaceae</taxon>
        <taxon>Ferirhizobium</taxon>
    </lineage>
</organism>
<reference evidence="9" key="1">
    <citation type="submission" date="2022-03" db="EMBL/GenBank/DDBJ databases">
        <title>Fererhizobium litorale gen. nov., sp. nov., isolated from sandy sediments of the Sea of Japan seashore.</title>
        <authorList>
            <person name="Romanenko L."/>
            <person name="Kurilenko V."/>
            <person name="Otstavnykh N."/>
            <person name="Svetashev V."/>
            <person name="Tekutyeva L."/>
            <person name="Isaeva M."/>
            <person name="Mikhailov V."/>
        </authorList>
    </citation>
    <scope>NUCLEOTIDE SEQUENCE</scope>
    <source>
        <strain evidence="9">KMM 9576</strain>
    </source>
</reference>
<evidence type="ECO:0000256" key="4">
    <source>
        <dbReference type="ARBA" id="ARBA00018370"/>
    </source>
</evidence>
<comment type="caution">
    <text evidence="9">The sequence shown here is derived from an EMBL/GenBank/DDBJ whole genome shotgun (WGS) entry which is preliminary data.</text>
</comment>
<dbReference type="Proteomes" id="UP001161580">
    <property type="component" value="Unassembled WGS sequence"/>
</dbReference>
<feature type="domain" description="PpiC" evidence="8">
    <location>
        <begin position="79"/>
        <end position="202"/>
    </location>
</feature>
<name>A0AAE3QG03_9HYPH</name>
<dbReference type="PANTHER" id="PTHR47245">
    <property type="entry name" value="PEPTIDYLPROLYL ISOMERASE"/>
    <property type="match status" value="1"/>
</dbReference>
<dbReference type="GO" id="GO:0003755">
    <property type="term" value="F:peptidyl-prolyl cis-trans isomerase activity"/>
    <property type="evidence" value="ECO:0007669"/>
    <property type="project" value="UniProtKB-KW"/>
</dbReference>
<evidence type="ECO:0000256" key="3">
    <source>
        <dbReference type="ARBA" id="ARBA00013194"/>
    </source>
</evidence>
<evidence type="ECO:0000259" key="8">
    <source>
        <dbReference type="Pfam" id="PF13145"/>
    </source>
</evidence>
<dbReference type="PANTHER" id="PTHR47245:SF2">
    <property type="entry name" value="PEPTIDYL-PROLYL CIS-TRANS ISOMERASE HP_0175-RELATED"/>
    <property type="match status" value="1"/>
</dbReference>
<evidence type="ECO:0000256" key="2">
    <source>
        <dbReference type="ARBA" id="ARBA00007656"/>
    </source>
</evidence>
<protein>
    <recommendedName>
        <fullName evidence="4">Parvulin-like PPIase</fullName>
        <ecNumber evidence="3">5.2.1.8</ecNumber>
    </recommendedName>
    <alternativeName>
        <fullName evidence="6">Peptidyl-prolyl cis-trans isomerase plp</fullName>
    </alternativeName>
    <alternativeName>
        <fullName evidence="7">Rotamase plp</fullName>
    </alternativeName>
</protein>
<dbReference type="InterPro" id="IPR000297">
    <property type="entry name" value="PPIase_PpiC"/>
</dbReference>
<dbReference type="InterPro" id="IPR046357">
    <property type="entry name" value="PPIase_dom_sf"/>
</dbReference>
<sequence>MLRLTEANAQKLAEGFAATFQRPPTPEEYRNLVKEWVIEEASVREALALGFDNGDTMIRNRLRSKMEFLAEAPAAAMMPDDATLEAFYKANAGRFASPGQVSFEQILLPPGAKANDIEALKTKLESGADPTTLGSGAMLPPQVEDMSTATVEKVFGPGFGAAVAALPIRRWSGPVSSGYGAHLVRLEVRREEVLPPLDKVRDRVLAEWRADEARQMREEYKHRLLQRYTVELPDFETKGQP</sequence>
<comment type="catalytic activity">
    <reaction evidence="1">
        <text>[protein]-peptidylproline (omega=180) = [protein]-peptidylproline (omega=0)</text>
        <dbReference type="Rhea" id="RHEA:16237"/>
        <dbReference type="Rhea" id="RHEA-COMP:10747"/>
        <dbReference type="Rhea" id="RHEA-COMP:10748"/>
        <dbReference type="ChEBI" id="CHEBI:83833"/>
        <dbReference type="ChEBI" id="CHEBI:83834"/>
        <dbReference type="EC" id="5.2.1.8"/>
    </reaction>
</comment>
<gene>
    <name evidence="9" type="ORF">MRS75_12160</name>
</gene>
<dbReference type="RefSeq" id="WP_311789546.1">
    <property type="nucleotide sequence ID" value="NZ_JALDYY010000032.1"/>
</dbReference>